<dbReference type="EMBL" id="CAXLJM020000109">
    <property type="protein sequence ID" value="CAL8135863.1"/>
    <property type="molecule type" value="Genomic_DNA"/>
</dbReference>
<keyword evidence="2" id="KW-1185">Reference proteome</keyword>
<sequence length="142" mass="16639">MSAYVSKKSTLKSFSEWKDPTPYGPNLECDYLKDDWCQREADCTDVFLGSFMSAYFSKKSTLKSLRECRDPTPDGRKLGMRLSQRRFVPEGRGLHRRVPRVIYECVCFKKVNIEVIQRVQESDPRWTKVGMQLSQRRFVLEG</sequence>
<reference evidence="1 2" key="1">
    <citation type="submission" date="2024-08" db="EMBL/GenBank/DDBJ databases">
        <authorList>
            <person name="Cucini C."/>
            <person name="Frati F."/>
        </authorList>
    </citation>
    <scope>NUCLEOTIDE SEQUENCE [LARGE SCALE GENOMIC DNA]</scope>
</reference>
<accession>A0ABP1RU64</accession>
<proteinExistence type="predicted"/>
<organism evidence="1 2">
    <name type="scientific">Orchesella dallaii</name>
    <dbReference type="NCBI Taxonomy" id="48710"/>
    <lineage>
        <taxon>Eukaryota</taxon>
        <taxon>Metazoa</taxon>
        <taxon>Ecdysozoa</taxon>
        <taxon>Arthropoda</taxon>
        <taxon>Hexapoda</taxon>
        <taxon>Collembola</taxon>
        <taxon>Entomobryomorpha</taxon>
        <taxon>Entomobryoidea</taxon>
        <taxon>Orchesellidae</taxon>
        <taxon>Orchesellinae</taxon>
        <taxon>Orchesella</taxon>
    </lineage>
</organism>
<protein>
    <submittedName>
        <fullName evidence="1">Uncharacterized protein</fullName>
    </submittedName>
</protein>
<evidence type="ECO:0000313" key="1">
    <source>
        <dbReference type="EMBL" id="CAL8135863.1"/>
    </source>
</evidence>
<evidence type="ECO:0000313" key="2">
    <source>
        <dbReference type="Proteomes" id="UP001642540"/>
    </source>
</evidence>
<name>A0ABP1RU64_9HEXA</name>
<gene>
    <name evidence="1" type="ORF">ODALV1_LOCUS26177</name>
</gene>
<comment type="caution">
    <text evidence="1">The sequence shown here is derived from an EMBL/GenBank/DDBJ whole genome shotgun (WGS) entry which is preliminary data.</text>
</comment>
<dbReference type="Proteomes" id="UP001642540">
    <property type="component" value="Unassembled WGS sequence"/>
</dbReference>